<dbReference type="SUPFAM" id="SSF54523">
    <property type="entry name" value="Pili subunits"/>
    <property type="match status" value="1"/>
</dbReference>
<dbReference type="RefSeq" id="WP_148867282.1">
    <property type="nucleotide sequence ID" value="NZ_VNHO01000015.1"/>
</dbReference>
<dbReference type="PANTHER" id="PTHR30093">
    <property type="entry name" value="GENERAL SECRETION PATHWAY PROTEIN G"/>
    <property type="match status" value="1"/>
</dbReference>
<dbReference type="AlphaFoldDB" id="A0A5S5ANQ5"/>
<dbReference type="InterPro" id="IPR045584">
    <property type="entry name" value="Pilin-like"/>
</dbReference>
<dbReference type="InterPro" id="IPR012902">
    <property type="entry name" value="N_methyl_site"/>
</dbReference>
<feature type="transmembrane region" description="Helical" evidence="6">
    <location>
        <begin position="20"/>
        <end position="39"/>
    </location>
</feature>
<keyword evidence="4 6" id="KW-1133">Transmembrane helix</keyword>
<organism evidence="7 8">
    <name type="scientific">Thermosediminibacter litoriperuensis</name>
    <dbReference type="NCBI Taxonomy" id="291989"/>
    <lineage>
        <taxon>Bacteria</taxon>
        <taxon>Bacillati</taxon>
        <taxon>Bacillota</taxon>
        <taxon>Clostridia</taxon>
        <taxon>Thermosediminibacterales</taxon>
        <taxon>Thermosediminibacteraceae</taxon>
        <taxon>Thermosediminibacter</taxon>
    </lineage>
</organism>
<dbReference type="GO" id="GO:0016020">
    <property type="term" value="C:membrane"/>
    <property type="evidence" value="ECO:0007669"/>
    <property type="project" value="UniProtKB-SubCell"/>
</dbReference>
<dbReference type="Gene3D" id="3.30.700.10">
    <property type="entry name" value="Glycoprotein, Type 4 Pilin"/>
    <property type="match status" value="1"/>
</dbReference>
<keyword evidence="5 6" id="KW-0472">Membrane</keyword>
<dbReference type="Proteomes" id="UP000322294">
    <property type="component" value="Unassembled WGS sequence"/>
</dbReference>
<name>A0A5S5ANQ5_9FIRM</name>
<comment type="caution">
    <text evidence="7">The sequence shown here is derived from an EMBL/GenBank/DDBJ whole genome shotgun (WGS) entry which is preliminary data.</text>
</comment>
<reference evidence="7 8" key="1">
    <citation type="submission" date="2019-07" db="EMBL/GenBank/DDBJ databases">
        <title>Genomic Encyclopedia of Type Strains, Phase I: the one thousand microbial genomes (KMG-I) project.</title>
        <authorList>
            <person name="Kyrpides N."/>
        </authorList>
    </citation>
    <scope>NUCLEOTIDE SEQUENCE [LARGE SCALE GENOMIC DNA]</scope>
    <source>
        <strain evidence="7 8">DSM 16647</strain>
    </source>
</reference>
<evidence type="ECO:0000313" key="8">
    <source>
        <dbReference type="Proteomes" id="UP000322294"/>
    </source>
</evidence>
<evidence type="ECO:0000256" key="1">
    <source>
        <dbReference type="ARBA" id="ARBA00004167"/>
    </source>
</evidence>
<keyword evidence="3 6" id="KW-0812">Transmembrane</keyword>
<dbReference type="OrthoDB" id="1911489at2"/>
<evidence type="ECO:0000313" key="7">
    <source>
        <dbReference type="EMBL" id="TYP53293.1"/>
    </source>
</evidence>
<dbReference type="Pfam" id="PF07963">
    <property type="entry name" value="N_methyl"/>
    <property type="match status" value="1"/>
</dbReference>
<keyword evidence="8" id="KW-1185">Reference proteome</keyword>
<accession>A0A5S5ANQ5</accession>
<keyword evidence="2" id="KW-0488">Methylation</keyword>
<dbReference type="PROSITE" id="PS00409">
    <property type="entry name" value="PROKAR_NTER_METHYL"/>
    <property type="match status" value="1"/>
</dbReference>
<dbReference type="Pfam" id="PF22434">
    <property type="entry name" value="PilW_C"/>
    <property type="match status" value="1"/>
</dbReference>
<sequence>MWKSIWKKVKDQRGFTLVELLVVIAIIGILAAIILPSAFNAIEKSKVVAAEADYKSIKAATMNFYADIGKWPEDNADGTDPGLVSNPFDEDNDPEYKHWNGPYLDRWPTKNPWGGKYTFKNDGSERYLELDSVPEKAANSMETDLGDDIVKVEETGSSNTYTVKITISKD</sequence>
<evidence type="ECO:0000256" key="5">
    <source>
        <dbReference type="ARBA" id="ARBA00023136"/>
    </source>
</evidence>
<dbReference type="PANTHER" id="PTHR30093:SF44">
    <property type="entry name" value="TYPE II SECRETION SYSTEM CORE PROTEIN G"/>
    <property type="match status" value="1"/>
</dbReference>
<evidence type="ECO:0000256" key="4">
    <source>
        <dbReference type="ARBA" id="ARBA00022989"/>
    </source>
</evidence>
<evidence type="ECO:0000256" key="6">
    <source>
        <dbReference type="SAM" id="Phobius"/>
    </source>
</evidence>
<dbReference type="EMBL" id="VNHO01000015">
    <property type="protein sequence ID" value="TYP53293.1"/>
    <property type="molecule type" value="Genomic_DNA"/>
</dbReference>
<gene>
    <name evidence="7" type="ORF">LZ11_01534</name>
</gene>
<dbReference type="NCBIfam" id="TIGR02532">
    <property type="entry name" value="IV_pilin_GFxxxE"/>
    <property type="match status" value="1"/>
</dbReference>
<proteinExistence type="predicted"/>
<comment type="subcellular location">
    <subcellularLocation>
        <location evidence="1">Membrane</location>
        <topology evidence="1">Single-pass membrane protein</topology>
    </subcellularLocation>
</comment>
<evidence type="ECO:0000256" key="3">
    <source>
        <dbReference type="ARBA" id="ARBA00022692"/>
    </source>
</evidence>
<evidence type="ECO:0000256" key="2">
    <source>
        <dbReference type="ARBA" id="ARBA00022481"/>
    </source>
</evidence>
<protein>
    <submittedName>
        <fullName evidence="7">General secretion pathway protein G</fullName>
    </submittedName>
</protein>